<dbReference type="Gene3D" id="3.90.1720.10">
    <property type="entry name" value="endopeptidase domain like (from Nostoc punctiforme)"/>
    <property type="match status" value="1"/>
</dbReference>
<dbReference type="EMBL" id="OZ021737">
    <property type="protein sequence ID" value="CAK9319174.1"/>
    <property type="molecule type" value="Genomic_DNA"/>
</dbReference>
<dbReference type="PANTHER" id="PTHR46137">
    <property type="entry name" value="OS05G0310600 PROTEIN"/>
    <property type="match status" value="1"/>
</dbReference>
<feature type="domain" description="LRAT" evidence="1">
    <location>
        <begin position="22"/>
        <end position="172"/>
    </location>
</feature>
<dbReference type="PANTHER" id="PTHR46137:SF2">
    <property type="entry name" value="OS09G0526800 PROTEIN"/>
    <property type="match status" value="1"/>
</dbReference>
<name>A0ABP0YFA6_9ROSI</name>
<evidence type="ECO:0000259" key="1">
    <source>
        <dbReference type="PROSITE" id="PS51934"/>
    </source>
</evidence>
<dbReference type="Pfam" id="PF04970">
    <property type="entry name" value="LRAT"/>
    <property type="match status" value="1"/>
</dbReference>
<organism evidence="2 3">
    <name type="scientific">Citrullus colocynthis</name>
    <name type="common">colocynth</name>
    <dbReference type="NCBI Taxonomy" id="252529"/>
    <lineage>
        <taxon>Eukaryota</taxon>
        <taxon>Viridiplantae</taxon>
        <taxon>Streptophyta</taxon>
        <taxon>Embryophyta</taxon>
        <taxon>Tracheophyta</taxon>
        <taxon>Spermatophyta</taxon>
        <taxon>Magnoliopsida</taxon>
        <taxon>eudicotyledons</taxon>
        <taxon>Gunneridae</taxon>
        <taxon>Pentapetalae</taxon>
        <taxon>rosids</taxon>
        <taxon>fabids</taxon>
        <taxon>Cucurbitales</taxon>
        <taxon>Cucurbitaceae</taxon>
        <taxon>Benincaseae</taxon>
        <taxon>Citrullus</taxon>
    </lineage>
</organism>
<dbReference type="InterPro" id="IPR007053">
    <property type="entry name" value="LRAT_dom"/>
</dbReference>
<keyword evidence="3" id="KW-1185">Reference proteome</keyword>
<protein>
    <recommendedName>
        <fullName evidence="1">LRAT domain-containing protein</fullName>
    </recommendedName>
</protein>
<dbReference type="Proteomes" id="UP001642487">
    <property type="component" value="Chromosome 3"/>
</dbReference>
<reference evidence="2 3" key="1">
    <citation type="submission" date="2024-03" db="EMBL/GenBank/DDBJ databases">
        <authorList>
            <person name="Gkanogiannis A."/>
            <person name="Becerra Lopez-Lavalle L."/>
        </authorList>
    </citation>
    <scope>NUCLEOTIDE SEQUENCE [LARGE SCALE GENOMIC DNA]</scope>
</reference>
<evidence type="ECO:0000313" key="3">
    <source>
        <dbReference type="Proteomes" id="UP001642487"/>
    </source>
</evidence>
<proteinExistence type="predicted"/>
<evidence type="ECO:0000313" key="2">
    <source>
        <dbReference type="EMBL" id="CAK9319174.1"/>
    </source>
</evidence>
<dbReference type="PROSITE" id="PS51934">
    <property type="entry name" value="LRAT"/>
    <property type="match status" value="1"/>
</dbReference>
<gene>
    <name evidence="2" type="ORF">CITCOLO1_LOCUS11168</name>
</gene>
<sequence>MQMGIFSNRVDKSKIKPGDHTYTYRAVFAYSHHVIFAGGHQVIHFTPEINSKTALSSSICCSCSSIPSSCLNIHTIPHYGIRLPGSGVVLSCLDCFLGNGSAYSFGYGVSSFSFLLKVRGGTCTTAKSDSSNMVLHRAMYLLLTGFGKFDVRRNNCEDFALYCKTGLLIVHIGAGMCHLNR</sequence>
<accession>A0ABP0YFA6</accession>